<keyword evidence="12" id="KW-0902">Two-component regulatory system</keyword>
<feature type="non-terminal residue" evidence="16">
    <location>
        <position position="1"/>
    </location>
</feature>
<dbReference type="CDD" id="cd06225">
    <property type="entry name" value="HAMP"/>
    <property type="match status" value="1"/>
</dbReference>
<evidence type="ECO:0000256" key="12">
    <source>
        <dbReference type="ARBA" id="ARBA00023012"/>
    </source>
</evidence>
<dbReference type="PROSITE" id="PS50885">
    <property type="entry name" value="HAMP"/>
    <property type="match status" value="1"/>
</dbReference>
<dbReference type="CDD" id="cd00082">
    <property type="entry name" value="HisKA"/>
    <property type="match status" value="1"/>
</dbReference>
<dbReference type="PANTHER" id="PTHR45528:SF1">
    <property type="entry name" value="SENSOR HISTIDINE KINASE CPXA"/>
    <property type="match status" value="1"/>
</dbReference>
<dbReference type="SUPFAM" id="SSF158472">
    <property type="entry name" value="HAMP domain-like"/>
    <property type="match status" value="1"/>
</dbReference>
<evidence type="ECO:0000313" key="16">
    <source>
        <dbReference type="EMBL" id="KKL07113.1"/>
    </source>
</evidence>
<keyword evidence="6" id="KW-0808">Transferase</keyword>
<dbReference type="GO" id="GO:0005524">
    <property type="term" value="F:ATP binding"/>
    <property type="evidence" value="ECO:0007669"/>
    <property type="project" value="UniProtKB-KW"/>
</dbReference>
<feature type="transmembrane region" description="Helical" evidence="14">
    <location>
        <begin position="336"/>
        <end position="359"/>
    </location>
</feature>
<dbReference type="InterPro" id="IPR036097">
    <property type="entry name" value="HisK_dim/P_sf"/>
</dbReference>
<evidence type="ECO:0000256" key="7">
    <source>
        <dbReference type="ARBA" id="ARBA00022692"/>
    </source>
</evidence>
<dbReference type="Pfam" id="PF00672">
    <property type="entry name" value="HAMP"/>
    <property type="match status" value="1"/>
</dbReference>
<keyword evidence="13 14" id="KW-0472">Membrane</keyword>
<evidence type="ECO:0000256" key="11">
    <source>
        <dbReference type="ARBA" id="ARBA00022989"/>
    </source>
</evidence>
<comment type="caution">
    <text evidence="16">The sequence shown here is derived from an EMBL/GenBank/DDBJ whole genome shotgun (WGS) entry which is preliminary data.</text>
</comment>
<evidence type="ECO:0000259" key="15">
    <source>
        <dbReference type="PROSITE" id="PS50885"/>
    </source>
</evidence>
<dbReference type="Gene3D" id="3.40.50.2300">
    <property type="match status" value="1"/>
</dbReference>
<dbReference type="SUPFAM" id="SSF47384">
    <property type="entry name" value="Homodimeric domain of signal transducing histidine kinase"/>
    <property type="match status" value="1"/>
</dbReference>
<dbReference type="Gene3D" id="6.10.340.10">
    <property type="match status" value="1"/>
</dbReference>
<evidence type="ECO:0000256" key="5">
    <source>
        <dbReference type="ARBA" id="ARBA00022553"/>
    </source>
</evidence>
<dbReference type="AlphaFoldDB" id="A0A0F9D4V2"/>
<keyword evidence="11 14" id="KW-1133">Transmembrane helix</keyword>
<accession>A0A0F9D4V2</accession>
<evidence type="ECO:0000256" key="1">
    <source>
        <dbReference type="ARBA" id="ARBA00000085"/>
    </source>
</evidence>
<keyword evidence="10" id="KW-0067">ATP-binding</keyword>
<dbReference type="GO" id="GO:0005886">
    <property type="term" value="C:plasma membrane"/>
    <property type="evidence" value="ECO:0007669"/>
    <property type="project" value="UniProtKB-SubCell"/>
</dbReference>
<evidence type="ECO:0000256" key="14">
    <source>
        <dbReference type="SAM" id="Phobius"/>
    </source>
</evidence>
<protein>
    <recommendedName>
        <fullName evidence="3">histidine kinase</fullName>
        <ecNumber evidence="3">2.7.13.3</ecNumber>
    </recommendedName>
</protein>
<evidence type="ECO:0000256" key="10">
    <source>
        <dbReference type="ARBA" id="ARBA00022840"/>
    </source>
</evidence>
<organism evidence="16">
    <name type="scientific">marine sediment metagenome</name>
    <dbReference type="NCBI Taxonomy" id="412755"/>
    <lineage>
        <taxon>unclassified sequences</taxon>
        <taxon>metagenomes</taxon>
        <taxon>ecological metagenomes</taxon>
    </lineage>
</organism>
<evidence type="ECO:0000256" key="2">
    <source>
        <dbReference type="ARBA" id="ARBA00004651"/>
    </source>
</evidence>
<evidence type="ECO:0000256" key="13">
    <source>
        <dbReference type="ARBA" id="ARBA00023136"/>
    </source>
</evidence>
<dbReference type="InterPro" id="IPR003660">
    <property type="entry name" value="HAMP_dom"/>
</dbReference>
<dbReference type="PANTHER" id="PTHR45528">
    <property type="entry name" value="SENSOR HISTIDINE KINASE CPXA"/>
    <property type="match status" value="1"/>
</dbReference>
<dbReference type="InterPro" id="IPR050398">
    <property type="entry name" value="HssS/ArlS-like"/>
</dbReference>
<feature type="transmembrane region" description="Helical" evidence="14">
    <location>
        <begin position="142"/>
        <end position="161"/>
    </location>
</feature>
<keyword evidence="8" id="KW-0547">Nucleotide-binding</keyword>
<dbReference type="InterPro" id="IPR003661">
    <property type="entry name" value="HisK_dim/P_dom"/>
</dbReference>
<dbReference type="GO" id="GO:0000155">
    <property type="term" value="F:phosphorelay sensor kinase activity"/>
    <property type="evidence" value="ECO:0007669"/>
    <property type="project" value="InterPro"/>
</dbReference>
<keyword evidence="5" id="KW-0597">Phosphoprotein</keyword>
<feature type="domain" description="HAMP" evidence="15">
    <location>
        <begin position="360"/>
        <end position="414"/>
    </location>
</feature>
<reference evidence="16" key="1">
    <citation type="journal article" date="2015" name="Nature">
        <title>Complex archaea that bridge the gap between prokaryotes and eukaryotes.</title>
        <authorList>
            <person name="Spang A."/>
            <person name="Saw J.H."/>
            <person name="Jorgensen S.L."/>
            <person name="Zaremba-Niedzwiedzka K."/>
            <person name="Martijn J."/>
            <person name="Lind A.E."/>
            <person name="van Eijk R."/>
            <person name="Schleper C."/>
            <person name="Guy L."/>
            <person name="Ettema T.J."/>
        </authorList>
    </citation>
    <scope>NUCLEOTIDE SEQUENCE</scope>
</reference>
<dbReference type="EC" id="2.7.13.3" evidence="3"/>
<evidence type="ECO:0000256" key="9">
    <source>
        <dbReference type="ARBA" id="ARBA00022777"/>
    </source>
</evidence>
<keyword evidence="7 14" id="KW-0812">Transmembrane</keyword>
<evidence type="ECO:0000256" key="3">
    <source>
        <dbReference type="ARBA" id="ARBA00012438"/>
    </source>
</evidence>
<proteinExistence type="predicted"/>
<comment type="catalytic activity">
    <reaction evidence="1">
        <text>ATP + protein L-histidine = ADP + protein N-phospho-L-histidine.</text>
        <dbReference type="EC" id="2.7.13.3"/>
    </reaction>
</comment>
<evidence type="ECO:0000256" key="8">
    <source>
        <dbReference type="ARBA" id="ARBA00022741"/>
    </source>
</evidence>
<feature type="non-terminal residue" evidence="16">
    <location>
        <position position="468"/>
    </location>
</feature>
<sequence length="468" mass="52526">PTLGSVDTEASREALGGRTDTRIIVDYNGNKVLSSYTPVELLGAKWALIPEIDAIIFIQDPTVINGMSYKYLVTTALENNKPTLVYSNYLVKAGFLGAYLPTPEYIAQQTITLVGEFLHKEPMAAEQVHDEQQLILHINKSIAFLVALVFFVTLTLTWLSLSKMYSVMHEELDKRGFSEASTLAQDSYYGLLIEDQNILDQLIKSRLNRHDIASVHIVNQSGILIASSDNKHLNSKLQDLFIESAVAKGEKHAKQIHIHRRGQKNSPHNNKTKPSKDLHYYYSPVLLNKSTLADSQNLEDNFPNDDTGSTENEWILVGWTRVGLSLNHLHSIFNSLLLFSIVISSLVSIITIGISYIIIHKTLMPLKEMSKSTRSLAEGNFSEAQEIRITSYDEIGSLSATFNLMIRKLQAYSHQVIRRTRQLNKAKQIAESANIAKSDFLANMSHELRTPLNSIIGYSEMLLSRRPG</sequence>
<evidence type="ECO:0000256" key="6">
    <source>
        <dbReference type="ARBA" id="ARBA00022679"/>
    </source>
</evidence>
<dbReference type="Pfam" id="PF00512">
    <property type="entry name" value="HisKA"/>
    <property type="match status" value="1"/>
</dbReference>
<gene>
    <name evidence="16" type="ORF">LCGC14_2589270</name>
</gene>
<evidence type="ECO:0000256" key="4">
    <source>
        <dbReference type="ARBA" id="ARBA00022475"/>
    </source>
</evidence>
<name>A0A0F9D4V2_9ZZZZ</name>
<dbReference type="Gene3D" id="1.10.287.130">
    <property type="match status" value="1"/>
</dbReference>
<dbReference type="EMBL" id="LAZR01043424">
    <property type="protein sequence ID" value="KKL07113.1"/>
    <property type="molecule type" value="Genomic_DNA"/>
</dbReference>
<comment type="subcellular location">
    <subcellularLocation>
        <location evidence="2">Cell membrane</location>
        <topology evidence="2">Multi-pass membrane protein</topology>
    </subcellularLocation>
</comment>
<keyword evidence="9" id="KW-0418">Kinase</keyword>
<keyword evidence="4" id="KW-1003">Cell membrane</keyword>